<gene>
    <name evidence="2" type="ORF">RRF57_008774</name>
</gene>
<dbReference type="Proteomes" id="UP001305414">
    <property type="component" value="Unassembled WGS sequence"/>
</dbReference>
<protein>
    <submittedName>
        <fullName evidence="2">Uncharacterized protein</fullName>
    </submittedName>
</protein>
<dbReference type="AlphaFoldDB" id="A0AAN7UUG7"/>
<evidence type="ECO:0000313" key="3">
    <source>
        <dbReference type="Proteomes" id="UP001305414"/>
    </source>
</evidence>
<feature type="region of interest" description="Disordered" evidence="1">
    <location>
        <begin position="1"/>
        <end position="37"/>
    </location>
</feature>
<accession>A0AAN7UUG7</accession>
<name>A0AAN7UUG7_9PEZI</name>
<proteinExistence type="predicted"/>
<comment type="caution">
    <text evidence="2">The sequence shown here is derived from an EMBL/GenBank/DDBJ whole genome shotgun (WGS) entry which is preliminary data.</text>
</comment>
<evidence type="ECO:0000256" key="1">
    <source>
        <dbReference type="SAM" id="MobiDB-lite"/>
    </source>
</evidence>
<dbReference type="EMBL" id="JAWHQM010000029">
    <property type="protein sequence ID" value="KAK5633061.1"/>
    <property type="molecule type" value="Genomic_DNA"/>
</dbReference>
<keyword evidence="3" id="KW-1185">Reference proteome</keyword>
<reference evidence="2 3" key="1">
    <citation type="submission" date="2023-10" db="EMBL/GenBank/DDBJ databases">
        <title>Draft genome sequence of Xylaria bambusicola isolate GMP-LS, the root and basal stem rot pathogen of sugarcane in Indonesia.</title>
        <authorList>
            <person name="Selvaraj P."/>
            <person name="Muralishankar V."/>
            <person name="Muruganantham S."/>
            <person name="Sp S."/>
            <person name="Haryani S."/>
            <person name="Lau K.J.X."/>
            <person name="Naqvi N.I."/>
        </authorList>
    </citation>
    <scope>NUCLEOTIDE SEQUENCE [LARGE SCALE GENOMIC DNA]</scope>
    <source>
        <strain evidence="2">GMP-LS</strain>
    </source>
</reference>
<sequence length="98" mass="10287">MTELDETKIPTKQVTAKPMGMVSSCDQRASRGLPAKRAKSGSLTMSVAKLAIELKTPFTNSQASSLPSNFAGWLIMGPGPPALTKAQMKKAIPAVGTK</sequence>
<evidence type="ECO:0000313" key="2">
    <source>
        <dbReference type="EMBL" id="KAK5633061.1"/>
    </source>
</evidence>
<organism evidence="2 3">
    <name type="scientific">Xylaria bambusicola</name>
    <dbReference type="NCBI Taxonomy" id="326684"/>
    <lineage>
        <taxon>Eukaryota</taxon>
        <taxon>Fungi</taxon>
        <taxon>Dikarya</taxon>
        <taxon>Ascomycota</taxon>
        <taxon>Pezizomycotina</taxon>
        <taxon>Sordariomycetes</taxon>
        <taxon>Xylariomycetidae</taxon>
        <taxon>Xylariales</taxon>
        <taxon>Xylariaceae</taxon>
        <taxon>Xylaria</taxon>
    </lineage>
</organism>